<feature type="chain" id="PRO_5044804514" evidence="1">
    <location>
        <begin position="27"/>
        <end position="81"/>
    </location>
</feature>
<organism evidence="2 3">
    <name type="scientific">Cryptolaemus montrouzieri</name>
    <dbReference type="NCBI Taxonomy" id="559131"/>
    <lineage>
        <taxon>Eukaryota</taxon>
        <taxon>Metazoa</taxon>
        <taxon>Ecdysozoa</taxon>
        <taxon>Arthropoda</taxon>
        <taxon>Hexapoda</taxon>
        <taxon>Insecta</taxon>
        <taxon>Pterygota</taxon>
        <taxon>Neoptera</taxon>
        <taxon>Endopterygota</taxon>
        <taxon>Coleoptera</taxon>
        <taxon>Polyphaga</taxon>
        <taxon>Cucujiformia</taxon>
        <taxon>Coccinelloidea</taxon>
        <taxon>Coccinellidae</taxon>
        <taxon>Scymninae</taxon>
        <taxon>Scymnini</taxon>
        <taxon>Cryptolaemus</taxon>
    </lineage>
</organism>
<evidence type="ECO:0000256" key="1">
    <source>
        <dbReference type="SAM" id="SignalP"/>
    </source>
</evidence>
<feature type="signal peptide" evidence="1">
    <location>
        <begin position="1"/>
        <end position="26"/>
    </location>
</feature>
<name>A0ABD2NDP3_9CUCU</name>
<dbReference type="EMBL" id="JABFTP020000103">
    <property type="protein sequence ID" value="KAL3276743.1"/>
    <property type="molecule type" value="Genomic_DNA"/>
</dbReference>
<dbReference type="AlphaFoldDB" id="A0ABD2NDP3"/>
<evidence type="ECO:0000313" key="3">
    <source>
        <dbReference type="Proteomes" id="UP001516400"/>
    </source>
</evidence>
<keyword evidence="1" id="KW-0732">Signal</keyword>
<evidence type="ECO:0000313" key="2">
    <source>
        <dbReference type="EMBL" id="KAL3276743.1"/>
    </source>
</evidence>
<proteinExistence type="predicted"/>
<keyword evidence="3" id="KW-1185">Reference proteome</keyword>
<reference evidence="2 3" key="1">
    <citation type="journal article" date="2021" name="BMC Biol.">
        <title>Horizontally acquired antibacterial genes associated with adaptive radiation of ladybird beetles.</title>
        <authorList>
            <person name="Li H.S."/>
            <person name="Tang X.F."/>
            <person name="Huang Y.H."/>
            <person name="Xu Z.Y."/>
            <person name="Chen M.L."/>
            <person name="Du X.Y."/>
            <person name="Qiu B.Y."/>
            <person name="Chen P.T."/>
            <person name="Zhang W."/>
            <person name="Slipinski A."/>
            <person name="Escalona H.E."/>
            <person name="Waterhouse R.M."/>
            <person name="Zwick A."/>
            <person name="Pang H."/>
        </authorList>
    </citation>
    <scope>NUCLEOTIDE SEQUENCE [LARGE SCALE GENOMIC DNA]</scope>
    <source>
        <strain evidence="2">SYSU2018</strain>
    </source>
</reference>
<sequence>MFSKRSGAILCILILLFLCTLELGNASPVAQPYRRRYGPPLWRFHRRHNGANMERLDFGVKFIFLSVTMIRMYGRNNFIGF</sequence>
<protein>
    <submittedName>
        <fullName evidence="2">Uncharacterized protein</fullName>
    </submittedName>
</protein>
<dbReference type="Proteomes" id="UP001516400">
    <property type="component" value="Unassembled WGS sequence"/>
</dbReference>
<comment type="caution">
    <text evidence="2">The sequence shown here is derived from an EMBL/GenBank/DDBJ whole genome shotgun (WGS) entry which is preliminary data.</text>
</comment>
<gene>
    <name evidence="2" type="ORF">HHI36_012113</name>
</gene>
<accession>A0ABD2NDP3</accession>